<protein>
    <recommendedName>
        <fullName evidence="5">Glycoside hydrolase</fullName>
    </recommendedName>
</protein>
<keyword evidence="2" id="KW-1133">Transmembrane helix</keyword>
<name>A0A1L7X499_9HELO</name>
<feature type="transmembrane region" description="Helical" evidence="2">
    <location>
        <begin position="173"/>
        <end position="198"/>
    </location>
</feature>
<dbReference type="OrthoDB" id="5287295at2759"/>
<organism evidence="3 4">
    <name type="scientific">Phialocephala subalpina</name>
    <dbReference type="NCBI Taxonomy" id="576137"/>
    <lineage>
        <taxon>Eukaryota</taxon>
        <taxon>Fungi</taxon>
        <taxon>Dikarya</taxon>
        <taxon>Ascomycota</taxon>
        <taxon>Pezizomycotina</taxon>
        <taxon>Leotiomycetes</taxon>
        <taxon>Helotiales</taxon>
        <taxon>Mollisiaceae</taxon>
        <taxon>Phialocephala</taxon>
        <taxon>Phialocephala fortinii species complex</taxon>
    </lineage>
</organism>
<feature type="transmembrane region" description="Helical" evidence="2">
    <location>
        <begin position="104"/>
        <end position="125"/>
    </location>
</feature>
<feature type="region of interest" description="Disordered" evidence="1">
    <location>
        <begin position="430"/>
        <end position="455"/>
    </location>
</feature>
<accession>A0A1L7X499</accession>
<feature type="transmembrane region" description="Helical" evidence="2">
    <location>
        <begin position="146"/>
        <end position="167"/>
    </location>
</feature>
<evidence type="ECO:0008006" key="5">
    <source>
        <dbReference type="Google" id="ProtNLM"/>
    </source>
</evidence>
<feature type="compositionally biased region" description="Polar residues" evidence="1">
    <location>
        <begin position="431"/>
        <end position="455"/>
    </location>
</feature>
<keyword evidence="2" id="KW-0812">Transmembrane</keyword>
<sequence>MAPGIPSQAVWASVVVLIYSSICLSLSTMLTCLLISFGESWSYVTIFSGFTALSTAASIAQQFHYATSWVIIKQAQFDKAVLALTHKGLAFGGAAQIVDQVLFFIQFYCYNVMSLNILFWTVALFTGSWGIRSKWLGDWHDRIAPISKVFSVIFPGLIIGLLNVTAIQDNAGVFIFISYIVMFSSLSMGSILLILILYKYMKTRRLVSGYSRRGRWWASGSSKDRSENRSGNDIGAGYTAESGVTSSTRRSIYDRALVTRFTIGFVILALFEVAIIVFTLFQANNNASIAASGEPNHSVSNTISDILLFIPGVTASLVAFLVFGTTKSWRQYRDLVVGGCGIRKKMIIKKVRRAEESTRVRTQGLEFERLPSLQKSPSEEERKKGKEAIDRVRMFVKETGPRDDSSNEGEGSGNSGTEARVVQFHRPMPSLTYSNKSTVDPMSPISPQSRSRQNTVTEISPAYLGHSRPNTSNTIEVGLSFGLEDQVIQYERTESQQQGHSRQTPGEPRRFVMERLPTTQHKQKDFFESDSSE</sequence>
<feature type="region of interest" description="Disordered" evidence="1">
    <location>
        <begin position="491"/>
        <end position="533"/>
    </location>
</feature>
<dbReference type="Proteomes" id="UP000184330">
    <property type="component" value="Unassembled WGS sequence"/>
</dbReference>
<feature type="transmembrane region" description="Helical" evidence="2">
    <location>
        <begin position="43"/>
        <end position="60"/>
    </location>
</feature>
<keyword evidence="2" id="KW-0472">Membrane</keyword>
<feature type="transmembrane region" description="Helical" evidence="2">
    <location>
        <begin position="12"/>
        <end position="37"/>
    </location>
</feature>
<keyword evidence="4" id="KW-1185">Reference proteome</keyword>
<feature type="transmembrane region" description="Helical" evidence="2">
    <location>
        <begin position="257"/>
        <end position="283"/>
    </location>
</feature>
<feature type="region of interest" description="Disordered" evidence="1">
    <location>
        <begin position="368"/>
        <end position="417"/>
    </location>
</feature>
<gene>
    <name evidence="3" type="ORF">PAC_09711</name>
</gene>
<evidence type="ECO:0000313" key="4">
    <source>
        <dbReference type="Proteomes" id="UP000184330"/>
    </source>
</evidence>
<feature type="transmembrane region" description="Helical" evidence="2">
    <location>
        <begin position="303"/>
        <end position="323"/>
    </location>
</feature>
<feature type="compositionally biased region" description="Basic and acidic residues" evidence="1">
    <location>
        <begin position="377"/>
        <end position="405"/>
    </location>
</feature>
<evidence type="ECO:0000256" key="2">
    <source>
        <dbReference type="SAM" id="Phobius"/>
    </source>
</evidence>
<dbReference type="AlphaFoldDB" id="A0A1L7X499"/>
<dbReference type="EMBL" id="FJOG01000014">
    <property type="protein sequence ID" value="CZR59817.1"/>
    <property type="molecule type" value="Genomic_DNA"/>
</dbReference>
<evidence type="ECO:0000313" key="3">
    <source>
        <dbReference type="EMBL" id="CZR59817.1"/>
    </source>
</evidence>
<evidence type="ECO:0000256" key="1">
    <source>
        <dbReference type="SAM" id="MobiDB-lite"/>
    </source>
</evidence>
<proteinExistence type="predicted"/>
<reference evidence="3 4" key="1">
    <citation type="submission" date="2016-03" db="EMBL/GenBank/DDBJ databases">
        <authorList>
            <person name="Ploux O."/>
        </authorList>
    </citation>
    <scope>NUCLEOTIDE SEQUENCE [LARGE SCALE GENOMIC DNA]</scope>
    <source>
        <strain evidence="3 4">UAMH 11012</strain>
    </source>
</reference>
<feature type="compositionally biased region" description="Polar residues" evidence="1">
    <location>
        <begin position="495"/>
        <end position="504"/>
    </location>
</feature>